<dbReference type="GO" id="GO:0048038">
    <property type="term" value="F:quinone binding"/>
    <property type="evidence" value="ECO:0007669"/>
    <property type="project" value="UniProtKB-KW"/>
</dbReference>
<comment type="catalytic activity">
    <reaction evidence="11">
        <text>a quinone + NADH + 5 H(+)(in) = a quinol + NAD(+) + 4 H(+)(out)</text>
        <dbReference type="Rhea" id="RHEA:57888"/>
        <dbReference type="ChEBI" id="CHEBI:15378"/>
        <dbReference type="ChEBI" id="CHEBI:24646"/>
        <dbReference type="ChEBI" id="CHEBI:57540"/>
        <dbReference type="ChEBI" id="CHEBI:57945"/>
        <dbReference type="ChEBI" id="CHEBI:132124"/>
    </reaction>
</comment>
<keyword evidence="4 11" id="KW-1003">Cell membrane</keyword>
<feature type="transmembrane region" description="Helical" evidence="11">
    <location>
        <begin position="6"/>
        <end position="25"/>
    </location>
</feature>
<keyword evidence="9 11" id="KW-0830">Ubiquinone</keyword>
<gene>
    <name evidence="11 12" type="primary">nuoK</name>
    <name evidence="12" type="ORF">D9V79_00550</name>
</gene>
<protein>
    <recommendedName>
        <fullName evidence="11">NADH-quinone oxidoreductase subunit K</fullName>
        <ecNumber evidence="11">7.1.1.-</ecNumber>
    </recommendedName>
    <alternativeName>
        <fullName evidence="11">NADH dehydrogenase I subunit K</fullName>
    </alternativeName>
    <alternativeName>
        <fullName evidence="11">NDH-1 subunit K</fullName>
    </alternativeName>
</protein>
<name>A0A4D6YKD9_9GAMM</name>
<keyword evidence="11" id="KW-0520">NAD</keyword>
<proteinExistence type="inferred from homology"/>
<keyword evidence="13" id="KW-1185">Reference proteome</keyword>
<comment type="subcellular location">
    <subcellularLocation>
        <location evidence="11">Cell membrane</location>
        <topology evidence="11">Multi-pass membrane protein</topology>
    </subcellularLocation>
    <subcellularLocation>
        <location evidence="1">Membrane</location>
        <topology evidence="1">Multi-pass membrane protein</topology>
    </subcellularLocation>
</comment>
<dbReference type="InterPro" id="IPR001133">
    <property type="entry name" value="NADH_UbQ_OxRdtase_chain4L/K"/>
</dbReference>
<dbReference type="GO" id="GO:0050136">
    <property type="term" value="F:NADH dehydrogenase (quinone) (non-electrogenic) activity"/>
    <property type="evidence" value="ECO:0007669"/>
    <property type="project" value="UniProtKB-UniRule"/>
</dbReference>
<evidence type="ECO:0000256" key="7">
    <source>
        <dbReference type="ARBA" id="ARBA00022967"/>
    </source>
</evidence>
<evidence type="ECO:0000256" key="2">
    <source>
        <dbReference type="ARBA" id="ARBA00010519"/>
    </source>
</evidence>
<evidence type="ECO:0000256" key="1">
    <source>
        <dbReference type="ARBA" id="ARBA00004141"/>
    </source>
</evidence>
<dbReference type="InterPro" id="IPR039428">
    <property type="entry name" value="NUOK/Mnh_C1-like"/>
</dbReference>
<feature type="transmembrane region" description="Helical" evidence="11">
    <location>
        <begin position="60"/>
        <end position="81"/>
    </location>
</feature>
<dbReference type="GO" id="GO:0042773">
    <property type="term" value="P:ATP synthesis coupled electron transport"/>
    <property type="evidence" value="ECO:0007669"/>
    <property type="project" value="InterPro"/>
</dbReference>
<evidence type="ECO:0000256" key="6">
    <source>
        <dbReference type="ARBA" id="ARBA00022719"/>
    </source>
</evidence>
<keyword evidence="12" id="KW-0560">Oxidoreductase</keyword>
<accession>A0A4D6YKD9</accession>
<dbReference type="AlphaFoldDB" id="A0A4D6YKD9"/>
<evidence type="ECO:0000256" key="5">
    <source>
        <dbReference type="ARBA" id="ARBA00022692"/>
    </source>
</evidence>
<evidence type="ECO:0000256" key="3">
    <source>
        <dbReference type="ARBA" id="ARBA00022448"/>
    </source>
</evidence>
<keyword evidence="6 11" id="KW-0874">Quinone</keyword>
<dbReference type="Pfam" id="PF00420">
    <property type="entry name" value="Oxidored_q2"/>
    <property type="match status" value="1"/>
</dbReference>
<keyword evidence="8 11" id="KW-1133">Transmembrane helix</keyword>
<dbReference type="NCBIfam" id="NF004319">
    <property type="entry name" value="PRK05715.1-1"/>
    <property type="match status" value="1"/>
</dbReference>
<organism evidence="12 13">
    <name type="scientific">Buchnera aphidicola</name>
    <name type="common">Stegophylla sp.</name>
    <dbReference type="NCBI Taxonomy" id="2315800"/>
    <lineage>
        <taxon>Bacteria</taxon>
        <taxon>Pseudomonadati</taxon>
        <taxon>Pseudomonadota</taxon>
        <taxon>Gammaproteobacteria</taxon>
        <taxon>Enterobacterales</taxon>
        <taxon>Erwiniaceae</taxon>
        <taxon>Buchnera</taxon>
    </lineage>
</organism>
<evidence type="ECO:0000313" key="13">
    <source>
        <dbReference type="Proteomes" id="UP000298636"/>
    </source>
</evidence>
<dbReference type="Proteomes" id="UP000298636">
    <property type="component" value="Chromosome"/>
</dbReference>
<evidence type="ECO:0000256" key="8">
    <source>
        <dbReference type="ARBA" id="ARBA00022989"/>
    </source>
</evidence>
<dbReference type="Gene3D" id="1.10.287.3510">
    <property type="match status" value="1"/>
</dbReference>
<dbReference type="HAMAP" id="MF_01456">
    <property type="entry name" value="NDH1_NuoK"/>
    <property type="match status" value="1"/>
</dbReference>
<reference evidence="12 13" key="1">
    <citation type="submission" date="2018-10" db="EMBL/GenBank/DDBJ databases">
        <title>Comparative functional genomics of the obligate endosymbiont Buchnera aphidicola.</title>
        <authorList>
            <person name="Chong R.A."/>
        </authorList>
    </citation>
    <scope>NUCLEOTIDE SEQUENCE [LARGE SCALE GENOMIC DNA]</scope>
    <source>
        <strain evidence="12 13">Ssp</strain>
    </source>
</reference>
<comment type="similarity">
    <text evidence="2 11">Belongs to the complex I subunit 4L family.</text>
</comment>
<evidence type="ECO:0000256" key="4">
    <source>
        <dbReference type="ARBA" id="ARBA00022475"/>
    </source>
</evidence>
<dbReference type="EC" id="7.1.1.-" evidence="11"/>
<dbReference type="GO" id="GO:0005886">
    <property type="term" value="C:plasma membrane"/>
    <property type="evidence" value="ECO:0007669"/>
    <property type="project" value="UniProtKB-SubCell"/>
</dbReference>
<dbReference type="RefSeq" id="WP_158351660.1">
    <property type="nucleotide sequence ID" value="NZ_CP032998.1"/>
</dbReference>
<keyword evidence="3 11" id="KW-0813">Transport</keyword>
<evidence type="ECO:0000313" key="12">
    <source>
        <dbReference type="EMBL" id="QCI26300.1"/>
    </source>
</evidence>
<evidence type="ECO:0000256" key="9">
    <source>
        <dbReference type="ARBA" id="ARBA00023075"/>
    </source>
</evidence>
<dbReference type="EMBL" id="CP032998">
    <property type="protein sequence ID" value="QCI26300.1"/>
    <property type="molecule type" value="Genomic_DNA"/>
</dbReference>
<sequence>MISLFDALLFAFIIFFIGLTSLMIFRNLLFMLISLEIMMNAIVLSFVLISHYWYQSDGQIMYILSITLSAVEASISLILLLQCYWKNNRILHVEKLSEIHNE</sequence>
<dbReference type="NCBIfam" id="NF004320">
    <property type="entry name" value="PRK05715.1-2"/>
    <property type="match status" value="1"/>
</dbReference>
<evidence type="ECO:0000256" key="11">
    <source>
        <dbReference type="HAMAP-Rule" id="MF_01456"/>
    </source>
</evidence>
<keyword evidence="5 11" id="KW-0812">Transmembrane</keyword>
<evidence type="ECO:0000256" key="10">
    <source>
        <dbReference type="ARBA" id="ARBA00023136"/>
    </source>
</evidence>
<dbReference type="PANTHER" id="PTHR11434:SF16">
    <property type="entry name" value="NADH-UBIQUINONE OXIDOREDUCTASE CHAIN 4L"/>
    <property type="match status" value="1"/>
</dbReference>
<dbReference type="GO" id="GO:0030964">
    <property type="term" value="C:NADH dehydrogenase complex"/>
    <property type="evidence" value="ECO:0007669"/>
    <property type="project" value="TreeGrafter"/>
</dbReference>
<feature type="transmembrane region" description="Helical" evidence="11">
    <location>
        <begin position="37"/>
        <end position="54"/>
    </location>
</feature>
<comment type="function">
    <text evidence="11">NDH-1 shuttles electrons from NADH, via FMN and iron-sulfur (Fe-S) centers, to quinones in the respiratory chain. The immediate electron acceptor for the enzyme in this species is believed to be ubiquinone. Couples the redox reaction to proton translocation (for every two electrons transferred, four hydrogen ions are translocated across the cytoplasmic membrane), and thus conserves the redox energy in a proton gradient.</text>
</comment>
<comment type="subunit">
    <text evidence="11">NDH-1 is composed of 13 different subunits. Subunits NuoA, H, J, K, L, M, N constitute the membrane sector of the complex.</text>
</comment>
<keyword evidence="7 11" id="KW-1278">Translocase</keyword>
<keyword evidence="10 11" id="KW-0472">Membrane</keyword>
<dbReference type="PANTHER" id="PTHR11434">
    <property type="entry name" value="NADH-UBIQUINONE OXIDOREDUCTASE SUBUNIT ND4L"/>
    <property type="match status" value="1"/>
</dbReference>
<dbReference type="OrthoDB" id="9801357at2"/>